<dbReference type="SUPFAM" id="SSF56672">
    <property type="entry name" value="DNA/RNA polymerases"/>
    <property type="match status" value="1"/>
</dbReference>
<sequence>MEFIQTFERGQQRQETPTSTPPQATLDPQVVTPYTGDPEALYRFLSELTSKVNLERWNTEAEKLIIAESLLAKGERADRLMESYRTLGRITIGTFDQWKQHLIELYEDTGAQDRANRQLLDFHFDKIKHRNYAEYFAEFCVIAAFTSDIVLAHYNPEKKIVVETDASDYISTGILSQYDKVGILRPVAYFSRKYTPAEYNYEIFDKELMAIIRAFEN</sequence>
<dbReference type="Proteomes" id="UP000078343">
    <property type="component" value="Unassembled WGS sequence"/>
</dbReference>
<evidence type="ECO:0000259" key="2">
    <source>
        <dbReference type="Pfam" id="PF17919"/>
    </source>
</evidence>
<dbReference type="PANTHER" id="PTHR33064:SF37">
    <property type="entry name" value="RIBONUCLEASE H"/>
    <property type="match status" value="1"/>
</dbReference>
<evidence type="ECO:0000256" key="1">
    <source>
        <dbReference type="SAM" id="MobiDB-lite"/>
    </source>
</evidence>
<name>A0A178ZQJ8_9EURO</name>
<evidence type="ECO:0000313" key="4">
    <source>
        <dbReference type="Proteomes" id="UP000078343"/>
    </source>
</evidence>
<feature type="compositionally biased region" description="Polar residues" evidence="1">
    <location>
        <begin position="13"/>
        <end position="23"/>
    </location>
</feature>
<feature type="domain" description="Reverse transcriptase/retrotransposon-derived protein RNase H-like" evidence="2">
    <location>
        <begin position="142"/>
        <end position="216"/>
    </location>
</feature>
<dbReference type="PANTHER" id="PTHR33064">
    <property type="entry name" value="POL PROTEIN"/>
    <property type="match status" value="1"/>
</dbReference>
<dbReference type="InterPro" id="IPR051320">
    <property type="entry name" value="Viral_Replic_Matur_Polypro"/>
</dbReference>
<dbReference type="GeneID" id="30007656"/>
<organism evidence="3 4">
    <name type="scientific">Fonsecaea erecta</name>
    <dbReference type="NCBI Taxonomy" id="1367422"/>
    <lineage>
        <taxon>Eukaryota</taxon>
        <taxon>Fungi</taxon>
        <taxon>Dikarya</taxon>
        <taxon>Ascomycota</taxon>
        <taxon>Pezizomycotina</taxon>
        <taxon>Eurotiomycetes</taxon>
        <taxon>Chaetothyriomycetidae</taxon>
        <taxon>Chaetothyriales</taxon>
        <taxon>Herpotrichiellaceae</taxon>
        <taxon>Fonsecaea</taxon>
    </lineage>
</organism>
<dbReference type="OrthoDB" id="5417660at2759"/>
<dbReference type="AlphaFoldDB" id="A0A178ZQJ8"/>
<dbReference type="STRING" id="1367422.A0A178ZQJ8"/>
<dbReference type="RefSeq" id="XP_018694652.1">
    <property type="nucleotide sequence ID" value="XM_018835002.1"/>
</dbReference>
<gene>
    <name evidence="3" type="ORF">AYL99_03486</name>
</gene>
<dbReference type="Pfam" id="PF17919">
    <property type="entry name" value="RT_RNaseH_2"/>
    <property type="match status" value="1"/>
</dbReference>
<dbReference type="InterPro" id="IPR041577">
    <property type="entry name" value="RT_RNaseH_2"/>
</dbReference>
<comment type="caution">
    <text evidence="3">The sequence shown here is derived from an EMBL/GenBank/DDBJ whole genome shotgun (WGS) entry which is preliminary data.</text>
</comment>
<evidence type="ECO:0000313" key="3">
    <source>
        <dbReference type="EMBL" id="OAP61285.1"/>
    </source>
</evidence>
<dbReference type="InterPro" id="IPR043502">
    <property type="entry name" value="DNA/RNA_pol_sf"/>
</dbReference>
<keyword evidence="4" id="KW-1185">Reference proteome</keyword>
<dbReference type="EMBL" id="LVYI01000003">
    <property type="protein sequence ID" value="OAP61285.1"/>
    <property type="molecule type" value="Genomic_DNA"/>
</dbReference>
<feature type="region of interest" description="Disordered" evidence="1">
    <location>
        <begin position="1"/>
        <end position="27"/>
    </location>
</feature>
<reference evidence="3 4" key="1">
    <citation type="submission" date="2016-04" db="EMBL/GenBank/DDBJ databases">
        <title>Draft genome of Fonsecaea erecta CBS 125763.</title>
        <authorList>
            <person name="Weiss V.A."/>
            <person name="Vicente V.A."/>
            <person name="Raittz R.T."/>
            <person name="Moreno L.F."/>
            <person name="De Souza E.M."/>
            <person name="Pedrosa F.O."/>
            <person name="Steffens M.B."/>
            <person name="Faoro H."/>
            <person name="Tadra-Sfeir M.Z."/>
            <person name="Najafzadeh M.J."/>
            <person name="Felipe M.S."/>
            <person name="Teixeira M."/>
            <person name="Sun J."/>
            <person name="Xi L."/>
            <person name="Gomes R."/>
            <person name="De Azevedo C.M."/>
            <person name="Salgado C.G."/>
            <person name="Da Silva M.B."/>
            <person name="Nascimento M.F."/>
            <person name="Queiroz-Telles F."/>
            <person name="Attili D.S."/>
            <person name="Gorbushina A."/>
        </authorList>
    </citation>
    <scope>NUCLEOTIDE SEQUENCE [LARGE SCALE GENOMIC DNA]</scope>
    <source>
        <strain evidence="3 4">CBS 125763</strain>
    </source>
</reference>
<accession>A0A178ZQJ8</accession>
<proteinExistence type="predicted"/>
<protein>
    <recommendedName>
        <fullName evidence="2">Reverse transcriptase/retrotransposon-derived protein RNase H-like domain-containing protein</fullName>
    </recommendedName>
</protein>